<gene>
    <name evidence="1" type="ORF">HMN09_00993600</name>
</gene>
<keyword evidence="2" id="KW-1185">Reference proteome</keyword>
<evidence type="ECO:0000313" key="1">
    <source>
        <dbReference type="EMBL" id="KAF7299865.1"/>
    </source>
</evidence>
<name>A0A8H6SJC9_MYCCL</name>
<sequence>MHVRLETQLKADFADLFRPADSESPRKLRVADGWEQLLRRACETLRSREGHLGTGFRFSGSIRTSNGGRLQVYKRRPVAAEPLPASVEDDLLSGLAEESGRLCESCGGGQDMWRMDEE</sequence>
<dbReference type="EMBL" id="JACAZE010000014">
    <property type="protein sequence ID" value="KAF7299865.1"/>
    <property type="molecule type" value="Genomic_DNA"/>
</dbReference>
<evidence type="ECO:0000313" key="2">
    <source>
        <dbReference type="Proteomes" id="UP000613580"/>
    </source>
</evidence>
<reference evidence="1" key="1">
    <citation type="submission" date="2020-05" db="EMBL/GenBank/DDBJ databases">
        <title>Mycena genomes resolve the evolution of fungal bioluminescence.</title>
        <authorList>
            <person name="Tsai I.J."/>
        </authorList>
    </citation>
    <scope>NUCLEOTIDE SEQUENCE</scope>
    <source>
        <strain evidence="1">110903Hualien_Pintung</strain>
    </source>
</reference>
<dbReference type="Proteomes" id="UP000613580">
    <property type="component" value="Unassembled WGS sequence"/>
</dbReference>
<accession>A0A8H6SJC9</accession>
<proteinExistence type="predicted"/>
<comment type="caution">
    <text evidence="1">The sequence shown here is derived from an EMBL/GenBank/DDBJ whole genome shotgun (WGS) entry which is preliminary data.</text>
</comment>
<dbReference type="AlphaFoldDB" id="A0A8H6SJC9"/>
<protein>
    <submittedName>
        <fullName evidence="1">Uncharacterized protein</fullName>
    </submittedName>
</protein>
<organism evidence="1 2">
    <name type="scientific">Mycena chlorophos</name>
    <name type="common">Agaric fungus</name>
    <name type="synonym">Agaricus chlorophos</name>
    <dbReference type="NCBI Taxonomy" id="658473"/>
    <lineage>
        <taxon>Eukaryota</taxon>
        <taxon>Fungi</taxon>
        <taxon>Dikarya</taxon>
        <taxon>Basidiomycota</taxon>
        <taxon>Agaricomycotina</taxon>
        <taxon>Agaricomycetes</taxon>
        <taxon>Agaricomycetidae</taxon>
        <taxon>Agaricales</taxon>
        <taxon>Marasmiineae</taxon>
        <taxon>Mycenaceae</taxon>
        <taxon>Mycena</taxon>
    </lineage>
</organism>